<comment type="caution">
    <text evidence="1">The sequence shown here is derived from an EMBL/GenBank/DDBJ whole genome shotgun (WGS) entry which is preliminary data.</text>
</comment>
<evidence type="ECO:0000313" key="1">
    <source>
        <dbReference type="EMBL" id="PSL31681.1"/>
    </source>
</evidence>
<dbReference type="InterPro" id="IPR053158">
    <property type="entry name" value="CapK_Type1_Caps_Biosynth"/>
</dbReference>
<evidence type="ECO:0000313" key="2">
    <source>
        <dbReference type="Proteomes" id="UP000242682"/>
    </source>
</evidence>
<dbReference type="EMBL" id="PYAT01000011">
    <property type="protein sequence ID" value="PSL31681.1"/>
    <property type="molecule type" value="Genomic_DNA"/>
</dbReference>
<reference evidence="1 2" key="1">
    <citation type="submission" date="2018-03" db="EMBL/GenBank/DDBJ databases">
        <title>Genomic Encyclopedia of Type Strains, Phase III (KMG-III): the genomes of soil and plant-associated and newly described type strains.</title>
        <authorList>
            <person name="Whitman W."/>
        </authorList>
    </citation>
    <scope>NUCLEOTIDE SEQUENCE [LARGE SCALE GENOMIC DNA]</scope>
    <source>
        <strain evidence="1 2">CGMCC 1.12259</strain>
    </source>
</reference>
<gene>
    <name evidence="1" type="ORF">B0H99_11164</name>
</gene>
<dbReference type="AlphaFoldDB" id="A0A2P8GCI0"/>
<proteinExistence type="predicted"/>
<dbReference type="RefSeq" id="WP_106534262.1">
    <property type="nucleotide sequence ID" value="NZ_PYAT01000011.1"/>
</dbReference>
<name>A0A2P8GCI0_9BACL</name>
<dbReference type="GO" id="GO:0016874">
    <property type="term" value="F:ligase activity"/>
    <property type="evidence" value="ECO:0007669"/>
    <property type="project" value="UniProtKB-KW"/>
</dbReference>
<dbReference type="InterPro" id="IPR042099">
    <property type="entry name" value="ANL_N_sf"/>
</dbReference>
<accession>A0A2P8GCI0</accession>
<dbReference type="SUPFAM" id="SSF56801">
    <property type="entry name" value="Acetyl-CoA synthetase-like"/>
    <property type="match status" value="1"/>
</dbReference>
<dbReference type="OrthoDB" id="580775at2"/>
<sequence>MRTLSMKIYNNSPIILQNMMTCFEGFRISKNRYGETYFKFLRKLENRNCSDAETTKEYQEKELRKLIKHAFSKSSFYKEFYKEIDLEKIQSLEDLQKLPILTEEMVRENLASIYTIKEPAAIVERTISQTGIPLKFLFTKEDVQKRLAFIDFFKKQHGAINLEMKRASFSPNPFIPSKQRKKIFWRENYYVKQRLYSTYFCNQENAYEFVRNLDEYKPDFIDGLPSAIFELAKYINENKIILSFRPVAIFTTAEPLPPYYRYEIEKAFDCPLRHYYAADEGLPFIMECSIGKMHTISNSGIIEVNNEGDAIVTCFNTYGTPLIRYNIGPQFKLLKRESRCLCGSVHPIVEELADRKNDFLESKSKGKFTAFYLAKVGNTLPNNIQKLQFIQNSLETIDVFVEGAPDYTNTITEEIHEKMQYTFGEDMIYNIRIVEKIPNFPNSKNRFVVNNLIKNAEI</sequence>
<dbReference type="PANTHER" id="PTHR36932:SF1">
    <property type="entry name" value="CAPSULAR POLYSACCHARIDE BIOSYNTHESIS PROTEIN"/>
    <property type="match status" value="1"/>
</dbReference>
<keyword evidence="2" id="KW-1185">Reference proteome</keyword>
<dbReference type="Proteomes" id="UP000242682">
    <property type="component" value="Unassembled WGS sequence"/>
</dbReference>
<dbReference type="PANTHER" id="PTHR36932">
    <property type="entry name" value="CAPSULAR POLYSACCHARIDE BIOSYNTHESIS PROTEIN"/>
    <property type="match status" value="1"/>
</dbReference>
<keyword evidence="1" id="KW-0436">Ligase</keyword>
<protein>
    <submittedName>
        <fullName evidence="1">Phenylacetate-CoA ligase</fullName>
    </submittedName>
</protein>
<organism evidence="1 2">
    <name type="scientific">Planomicrobium soli</name>
    <dbReference type="NCBI Taxonomy" id="1176648"/>
    <lineage>
        <taxon>Bacteria</taxon>
        <taxon>Bacillati</taxon>
        <taxon>Bacillota</taxon>
        <taxon>Bacilli</taxon>
        <taxon>Bacillales</taxon>
        <taxon>Caryophanaceae</taxon>
        <taxon>Planomicrobium</taxon>
    </lineage>
</organism>
<dbReference type="Gene3D" id="3.40.50.12780">
    <property type="entry name" value="N-terminal domain of ligase-like"/>
    <property type="match status" value="1"/>
</dbReference>